<dbReference type="AlphaFoldDB" id="A0A1H5CKC3"/>
<protein>
    <submittedName>
        <fullName evidence="1">Uncharacterized protein</fullName>
    </submittedName>
</protein>
<organism evidence="1 2">
    <name type="scientific">Bradyrhizobium erythrophlei</name>
    <dbReference type="NCBI Taxonomy" id="1437360"/>
    <lineage>
        <taxon>Bacteria</taxon>
        <taxon>Pseudomonadati</taxon>
        <taxon>Pseudomonadota</taxon>
        <taxon>Alphaproteobacteria</taxon>
        <taxon>Hyphomicrobiales</taxon>
        <taxon>Nitrobacteraceae</taxon>
        <taxon>Bradyrhizobium</taxon>
    </lineage>
</organism>
<accession>A0A1H5CKC3</accession>
<name>A0A1H5CKC3_9BRAD</name>
<dbReference type="EMBL" id="FNTH01000001">
    <property type="protein sequence ID" value="SED66888.1"/>
    <property type="molecule type" value="Genomic_DNA"/>
</dbReference>
<sequence>MGVSRTRRYKLTDLIPTRFALASKATSPFQGEVGADCASLHPGYLSNGVTEHPNDKHA</sequence>
<reference evidence="1 2" key="1">
    <citation type="submission" date="2016-10" db="EMBL/GenBank/DDBJ databases">
        <authorList>
            <person name="de Groot N.N."/>
        </authorList>
    </citation>
    <scope>NUCLEOTIDE SEQUENCE [LARGE SCALE GENOMIC DNA]</scope>
    <source>
        <strain evidence="1 2">MT12</strain>
    </source>
</reference>
<proteinExistence type="predicted"/>
<dbReference type="Proteomes" id="UP000198992">
    <property type="component" value="Unassembled WGS sequence"/>
</dbReference>
<gene>
    <name evidence="1" type="ORF">SAMN05444164_5409</name>
</gene>
<evidence type="ECO:0000313" key="1">
    <source>
        <dbReference type="EMBL" id="SED66888.1"/>
    </source>
</evidence>
<evidence type="ECO:0000313" key="2">
    <source>
        <dbReference type="Proteomes" id="UP000198992"/>
    </source>
</evidence>